<keyword evidence="5" id="KW-0238">DNA-binding</keyword>
<feature type="compositionally biased region" description="Polar residues" evidence="10">
    <location>
        <begin position="65"/>
        <end position="89"/>
    </location>
</feature>
<evidence type="ECO:0000256" key="3">
    <source>
        <dbReference type="ARBA" id="ARBA00022741"/>
    </source>
</evidence>
<dbReference type="Gene3D" id="1.10.8.60">
    <property type="match status" value="1"/>
</dbReference>
<name>A0A6P7YZ98_9AMPH</name>
<accession>A0A6P7YZ98</accession>
<dbReference type="GO" id="GO:0005524">
    <property type="term" value="F:ATP binding"/>
    <property type="evidence" value="ECO:0007669"/>
    <property type="project" value="UniProtKB-KW"/>
</dbReference>
<evidence type="ECO:0000256" key="9">
    <source>
        <dbReference type="ARBA" id="ARBA00069525"/>
    </source>
</evidence>
<dbReference type="CDD" id="cd00009">
    <property type="entry name" value="AAA"/>
    <property type="match status" value="1"/>
</dbReference>
<dbReference type="GO" id="GO:0016887">
    <property type="term" value="F:ATP hydrolysis activity"/>
    <property type="evidence" value="ECO:0007669"/>
    <property type="project" value="InterPro"/>
</dbReference>
<reference evidence="13" key="1">
    <citation type="submission" date="2025-08" db="UniProtKB">
        <authorList>
            <consortium name="RefSeq"/>
        </authorList>
    </citation>
    <scope>IDENTIFICATION</scope>
</reference>
<dbReference type="FunCoup" id="A0A6P7YZ98">
    <property type="interactions" value="2515"/>
</dbReference>
<dbReference type="Gene3D" id="3.40.50.300">
    <property type="entry name" value="P-loop containing nucleotide triphosphate hydrolases"/>
    <property type="match status" value="1"/>
</dbReference>
<evidence type="ECO:0000256" key="1">
    <source>
        <dbReference type="ARBA" id="ARBA00004123"/>
    </source>
</evidence>
<dbReference type="CTD" id="63922"/>
<dbReference type="GO" id="GO:0006260">
    <property type="term" value="P:DNA replication"/>
    <property type="evidence" value="ECO:0007669"/>
    <property type="project" value="UniProtKB-KW"/>
</dbReference>
<dbReference type="KEGG" id="muo:115476523"/>
<dbReference type="CDD" id="cd18140">
    <property type="entry name" value="HLD_clamp_RFC"/>
    <property type="match status" value="1"/>
</dbReference>
<dbReference type="Pfam" id="PF00004">
    <property type="entry name" value="AAA"/>
    <property type="match status" value="1"/>
</dbReference>
<dbReference type="InParanoid" id="A0A6P7YZ98"/>
<evidence type="ECO:0000256" key="10">
    <source>
        <dbReference type="SAM" id="MobiDB-lite"/>
    </source>
</evidence>
<evidence type="ECO:0000256" key="5">
    <source>
        <dbReference type="ARBA" id="ARBA00023125"/>
    </source>
</evidence>
<evidence type="ECO:0000256" key="7">
    <source>
        <dbReference type="ARBA" id="ARBA00023306"/>
    </source>
</evidence>
<dbReference type="SMART" id="SM00382">
    <property type="entry name" value="AAA"/>
    <property type="match status" value="1"/>
</dbReference>
<dbReference type="Proteomes" id="UP000515156">
    <property type="component" value="Chromosome 8"/>
</dbReference>
<dbReference type="InterPro" id="IPR003959">
    <property type="entry name" value="ATPase_AAA_core"/>
</dbReference>
<dbReference type="GO" id="GO:0003677">
    <property type="term" value="F:DNA binding"/>
    <property type="evidence" value="ECO:0007669"/>
    <property type="project" value="UniProtKB-KW"/>
</dbReference>
<keyword evidence="3" id="KW-0547">Nucleotide-binding</keyword>
<dbReference type="InterPro" id="IPR027417">
    <property type="entry name" value="P-loop_NTPase"/>
</dbReference>
<dbReference type="InterPro" id="IPR047854">
    <property type="entry name" value="RFC_lid"/>
</dbReference>
<evidence type="ECO:0000256" key="4">
    <source>
        <dbReference type="ARBA" id="ARBA00022840"/>
    </source>
</evidence>
<dbReference type="InterPro" id="IPR053016">
    <property type="entry name" value="CTF18-RFC_complex"/>
</dbReference>
<dbReference type="FunFam" id="1.10.8.60:FF:000074">
    <property type="entry name" value="Chromosome transmission fidelity protein 18"/>
    <property type="match status" value="1"/>
</dbReference>
<feature type="region of interest" description="Disordered" evidence="10">
    <location>
        <begin position="58"/>
        <end position="98"/>
    </location>
</feature>
<keyword evidence="4" id="KW-0067">ATP-binding</keyword>
<dbReference type="PANTHER" id="PTHR46765:SF1">
    <property type="entry name" value="P-LOOP CONTAINING NUCLEOSIDE TRIPHOSPHATE HYDROLASES SUPERFAMILY PROTEIN"/>
    <property type="match status" value="1"/>
</dbReference>
<evidence type="ECO:0000313" key="12">
    <source>
        <dbReference type="Proteomes" id="UP000515156"/>
    </source>
</evidence>
<comment type="similarity">
    <text evidence="8">Belongs to the activator 1 small subunits family. CTF18 subfamily.</text>
</comment>
<dbReference type="AlphaFoldDB" id="A0A6P7YZ98"/>
<proteinExistence type="inferred from homology"/>
<feature type="region of interest" description="Disordered" evidence="10">
    <location>
        <begin position="346"/>
        <end position="372"/>
    </location>
</feature>
<dbReference type="GO" id="GO:0005634">
    <property type="term" value="C:nucleus"/>
    <property type="evidence" value="ECO:0007669"/>
    <property type="project" value="UniProtKB-SubCell"/>
</dbReference>
<sequence>MDEYEELYGVEDDFESQFEAELEVLAELEDERLQTAEPKRSQFRTKRSFEEAIAAGDAAWSSASGNCKTQQKSSSENHSISSTFNNANPKNCDVDEALSDGSFNSEHLLTPKPKRPKLEAVKKLDFGVDDLPVLDFISENGLPPSPEWNSNKQTARGTEFSNTDALEVSDVAPLQVSPAQDTRKRVLKRPPVLEEYVHVTSTEGTRVYMALKDELLEPRTELTRPGVVGWNGEHQLHLLGVPFSYLKMQVADERRKQVLEESQRLTDFLNSHIRGGLEEPGSEPNPTEDAEDEEENDDESASHCLWVDHFTPKHYTELLSDDYTNRCLLKWLKLWDLVVFGKEKTARKPKENTETRPSLKHQQKEKQSKWKSKEQITEEILEAELDQHKRPKYKVALLCGPPGLGKTTLAHVITKHAGYNVVEMNASDDRSPDVFKTRIEAATQMKSVLGVNERPNCLIIDEIDGAPTVTINMLLTLVNRKDGKETEPQAEPGGGVKKKKKEGGLLLRPIICICNDQYVPALRQLRQQAFVLRFPQTLPSRLVQRLYEISTKKGMKVDAGTLMVLCEKTENDIRSCLNTLQFLHGRGKKELNTRMVQTMKIGLKDHNKGLFSVWQEIFQLPKLQRKRIGQDVSLPNHFVSGDENEALNVLGQIPLSAVSQRFHHILRVTASTGEYEKLTQGLYDNFLNMKVKDPSLGTVCLALDWLEFTDILNVAVLHGQNFQLMRYLPFLPVLFHLFFASSNVPRISYPNSHFEAQTKLNQMQNLLSSMICEINPSIRSRMASQSLVLEMLCLLLDVISPKLRPVNIQLYSFKEKQQLADLINTMLSYNLTYHQERTPDGQYIYKLDPNVEDVCRFPDLPTRKQLSYQAKQLISREIELEKMRRIEALQQARTAGWAENSTEVPQNTKEKNSGKGQPKSSIQNHEQRLENIMRKAAFEEKPETDFFGRPVIKKLVSPTAAKPNSERETQSIDKQIGKAVGNSDVWFRFKEGMSNAVRRSVYIKDLL</sequence>
<feature type="compositionally biased region" description="Acidic residues" evidence="10">
    <location>
        <begin position="286"/>
        <end position="299"/>
    </location>
</feature>
<evidence type="ECO:0000256" key="2">
    <source>
        <dbReference type="ARBA" id="ARBA00022705"/>
    </source>
</evidence>
<evidence type="ECO:0000256" key="8">
    <source>
        <dbReference type="ARBA" id="ARBA00043975"/>
    </source>
</evidence>
<feature type="region of interest" description="Disordered" evidence="10">
    <location>
        <begin position="271"/>
        <end position="303"/>
    </location>
</feature>
<protein>
    <recommendedName>
        <fullName evidence="9">Chromosome transmission fidelity protein 18 homolog</fullName>
    </recommendedName>
</protein>
<dbReference type="RefSeq" id="XP_030068799.1">
    <property type="nucleotide sequence ID" value="XM_030212939.1"/>
</dbReference>
<dbReference type="OrthoDB" id="2195431at2759"/>
<feature type="domain" description="AAA+ ATPase" evidence="11">
    <location>
        <begin position="392"/>
        <end position="535"/>
    </location>
</feature>
<keyword evidence="2" id="KW-0235">DNA replication</keyword>
<dbReference type="FunFam" id="3.40.50.300:FF:001083">
    <property type="entry name" value="Chromosome transmission fidelity factor 18"/>
    <property type="match status" value="1"/>
</dbReference>
<keyword evidence="7" id="KW-0131">Cell cycle</keyword>
<feature type="compositionally biased region" description="Polar residues" evidence="10">
    <location>
        <begin position="914"/>
        <end position="924"/>
    </location>
</feature>
<comment type="subcellular location">
    <subcellularLocation>
        <location evidence="1">Nucleus</location>
    </subcellularLocation>
</comment>
<evidence type="ECO:0000256" key="6">
    <source>
        <dbReference type="ARBA" id="ARBA00023242"/>
    </source>
</evidence>
<dbReference type="SUPFAM" id="SSF52540">
    <property type="entry name" value="P-loop containing nucleoside triphosphate hydrolases"/>
    <property type="match status" value="1"/>
</dbReference>
<keyword evidence="6" id="KW-0539">Nucleus</keyword>
<evidence type="ECO:0000313" key="13">
    <source>
        <dbReference type="RefSeq" id="XP_030068799.1"/>
    </source>
</evidence>
<organism evidence="12 13">
    <name type="scientific">Microcaecilia unicolor</name>
    <dbReference type="NCBI Taxonomy" id="1415580"/>
    <lineage>
        <taxon>Eukaryota</taxon>
        <taxon>Metazoa</taxon>
        <taxon>Chordata</taxon>
        <taxon>Craniata</taxon>
        <taxon>Vertebrata</taxon>
        <taxon>Euteleostomi</taxon>
        <taxon>Amphibia</taxon>
        <taxon>Gymnophiona</taxon>
        <taxon>Siphonopidae</taxon>
        <taxon>Microcaecilia</taxon>
    </lineage>
</organism>
<dbReference type="InterPro" id="IPR003593">
    <property type="entry name" value="AAA+_ATPase"/>
</dbReference>
<gene>
    <name evidence="13" type="primary">CHTF18</name>
</gene>
<feature type="region of interest" description="Disordered" evidence="10">
    <location>
        <begin position="894"/>
        <end position="924"/>
    </location>
</feature>
<dbReference type="PANTHER" id="PTHR46765">
    <property type="entry name" value="P-LOOP CONTAINING NUCLEOSIDE TRIPHOSPHATE HYDROLASES SUPERFAMILY PROTEIN"/>
    <property type="match status" value="1"/>
</dbReference>
<evidence type="ECO:0000259" key="11">
    <source>
        <dbReference type="SMART" id="SM00382"/>
    </source>
</evidence>
<dbReference type="GO" id="GO:0005737">
    <property type="term" value="C:cytoplasm"/>
    <property type="evidence" value="ECO:0007669"/>
    <property type="project" value="UniProtKB-ARBA"/>
</dbReference>
<feature type="compositionally biased region" description="Basic and acidic residues" evidence="10">
    <location>
        <begin position="362"/>
        <end position="372"/>
    </location>
</feature>
<keyword evidence="12" id="KW-1185">Reference proteome</keyword>
<dbReference type="GeneID" id="115476523"/>